<evidence type="ECO:0000313" key="3">
    <source>
        <dbReference type="EMBL" id="MBM6700465.1"/>
    </source>
</evidence>
<protein>
    <submittedName>
        <fullName evidence="3">CPBP family intramembrane metalloprotease</fullName>
    </submittedName>
</protein>
<feature type="transmembrane region" description="Helical" evidence="1">
    <location>
        <begin position="162"/>
        <end position="191"/>
    </location>
</feature>
<feature type="transmembrane region" description="Helical" evidence="1">
    <location>
        <begin position="122"/>
        <end position="150"/>
    </location>
</feature>
<dbReference type="GO" id="GO:0004175">
    <property type="term" value="F:endopeptidase activity"/>
    <property type="evidence" value="ECO:0007669"/>
    <property type="project" value="UniProtKB-ARBA"/>
</dbReference>
<feature type="transmembrane region" description="Helical" evidence="1">
    <location>
        <begin position="99"/>
        <end position="116"/>
    </location>
</feature>
<dbReference type="RefSeq" id="WP_204469782.1">
    <property type="nucleotide sequence ID" value="NZ_JACLYU010000046.1"/>
</dbReference>
<keyword evidence="3" id="KW-0482">Metalloprotease</keyword>
<feature type="transmembrane region" description="Helical" evidence="1">
    <location>
        <begin position="25"/>
        <end position="44"/>
    </location>
</feature>
<keyword evidence="1" id="KW-0472">Membrane</keyword>
<proteinExistence type="predicted"/>
<reference evidence="3" key="2">
    <citation type="journal article" date="2021" name="Sci. Rep.">
        <title>The distribution of antibiotic resistance genes in chicken gut microbiota commensals.</title>
        <authorList>
            <person name="Juricova H."/>
            <person name="Matiasovicova J."/>
            <person name="Kubasova T."/>
            <person name="Cejkova D."/>
            <person name="Rychlik I."/>
        </authorList>
    </citation>
    <scope>NUCLEOTIDE SEQUENCE</scope>
    <source>
        <strain evidence="3">An836</strain>
    </source>
</reference>
<gene>
    <name evidence="3" type="ORF">H7U32_09260</name>
</gene>
<accession>A0A938WX30</accession>
<dbReference type="InterPro" id="IPR003675">
    <property type="entry name" value="Rce1/LyrA-like_dom"/>
</dbReference>
<keyword evidence="4" id="KW-1185">Reference proteome</keyword>
<feature type="domain" description="CAAX prenyl protease 2/Lysostaphin resistance protein A-like" evidence="2">
    <location>
        <begin position="69"/>
        <end position="154"/>
    </location>
</feature>
<evidence type="ECO:0000256" key="1">
    <source>
        <dbReference type="SAM" id="Phobius"/>
    </source>
</evidence>
<feature type="transmembrane region" description="Helical" evidence="1">
    <location>
        <begin position="218"/>
        <end position="238"/>
    </location>
</feature>
<organism evidence="3 4">
    <name type="scientific">Bifidobacterium pullorum subsp. saeculare</name>
    <dbReference type="NCBI Taxonomy" id="78257"/>
    <lineage>
        <taxon>Bacteria</taxon>
        <taxon>Bacillati</taxon>
        <taxon>Actinomycetota</taxon>
        <taxon>Actinomycetes</taxon>
        <taxon>Bifidobacteriales</taxon>
        <taxon>Bifidobacteriaceae</taxon>
        <taxon>Bifidobacterium</taxon>
    </lineage>
</organism>
<feature type="non-terminal residue" evidence="3">
    <location>
        <position position="1"/>
    </location>
</feature>
<evidence type="ECO:0000313" key="4">
    <source>
        <dbReference type="Proteomes" id="UP000718821"/>
    </source>
</evidence>
<keyword evidence="3" id="KW-0645">Protease</keyword>
<name>A0A938WX30_9BIFI</name>
<comment type="caution">
    <text evidence="3">The sequence shown here is derived from an EMBL/GenBank/DDBJ whole genome shotgun (WGS) entry which is preliminary data.</text>
</comment>
<keyword evidence="1" id="KW-0812">Transmembrane</keyword>
<sequence>GGAHASAAPAPAITLTYGGGRMRPAWFAVFAGLILAVQAVVLLVQEGFAAAGIDLATPAGDALDASMGSLSMVLYADLVGPVVEEVVFRGLLMHGLRPLGRVFAIVTSAAMFGLYHDDLVQGLFAFGAGLMLGFVAMEYSLFWAIALHVCNNALLSDALGRLIAPFGATGETVGGWVVVAVGLAALVVVLVRYGSGLRAYVRAHRAAPGTHWAWTNGWFLAYVIVNAALTAGSFALAMTA</sequence>
<dbReference type="Pfam" id="PF02517">
    <property type="entry name" value="Rce1-like"/>
    <property type="match status" value="1"/>
</dbReference>
<keyword evidence="1" id="KW-1133">Transmembrane helix</keyword>
<dbReference type="Proteomes" id="UP000718821">
    <property type="component" value="Unassembled WGS sequence"/>
</dbReference>
<keyword evidence="3" id="KW-0378">Hydrolase</keyword>
<dbReference type="GO" id="GO:0008237">
    <property type="term" value="F:metallopeptidase activity"/>
    <property type="evidence" value="ECO:0007669"/>
    <property type="project" value="UniProtKB-KW"/>
</dbReference>
<dbReference type="AlphaFoldDB" id="A0A938WX30"/>
<reference evidence="3" key="1">
    <citation type="submission" date="2020-08" db="EMBL/GenBank/DDBJ databases">
        <authorList>
            <person name="Cejkova D."/>
            <person name="Kubasova T."/>
            <person name="Jahodarova E."/>
            <person name="Rychlik I."/>
        </authorList>
    </citation>
    <scope>NUCLEOTIDE SEQUENCE</scope>
    <source>
        <strain evidence="3">An836</strain>
    </source>
</reference>
<dbReference type="GO" id="GO:0080120">
    <property type="term" value="P:CAAX-box protein maturation"/>
    <property type="evidence" value="ECO:0007669"/>
    <property type="project" value="UniProtKB-ARBA"/>
</dbReference>
<evidence type="ECO:0000259" key="2">
    <source>
        <dbReference type="Pfam" id="PF02517"/>
    </source>
</evidence>
<dbReference type="EMBL" id="JACLYU010000046">
    <property type="protein sequence ID" value="MBM6700465.1"/>
    <property type="molecule type" value="Genomic_DNA"/>
</dbReference>